<reference evidence="3" key="1">
    <citation type="submission" date="2022-08" db="EMBL/GenBank/DDBJ databases">
        <authorList>
            <person name="Marques A."/>
        </authorList>
    </citation>
    <scope>NUCLEOTIDE SEQUENCE</scope>
    <source>
        <strain evidence="3">RhyPub2mFocal</strain>
        <tissue evidence="3">Leaves</tissue>
    </source>
</reference>
<name>A0AAV8FG31_9POAL</name>
<keyword evidence="1" id="KW-0175">Coiled coil</keyword>
<dbReference type="GO" id="GO:0003746">
    <property type="term" value="F:translation elongation factor activity"/>
    <property type="evidence" value="ECO:0007669"/>
    <property type="project" value="UniProtKB-KW"/>
</dbReference>
<dbReference type="AlphaFoldDB" id="A0AAV8FG31"/>
<dbReference type="PANTHER" id="PTHR36001:SF2">
    <property type="entry name" value="CTAGE FAMILY PROTEIN-RELATED"/>
    <property type="match status" value="1"/>
</dbReference>
<gene>
    <name evidence="3" type="ORF">LUZ62_041297</name>
</gene>
<feature type="compositionally biased region" description="Polar residues" evidence="2">
    <location>
        <begin position="14"/>
        <end position="23"/>
    </location>
</feature>
<evidence type="ECO:0000256" key="2">
    <source>
        <dbReference type="SAM" id="MobiDB-lite"/>
    </source>
</evidence>
<accession>A0AAV8FG31</accession>
<protein>
    <submittedName>
        <fullName evidence="3">Transcription elongation factor spt-6</fullName>
    </submittedName>
</protein>
<evidence type="ECO:0000313" key="3">
    <source>
        <dbReference type="EMBL" id="KAJ4790051.1"/>
    </source>
</evidence>
<evidence type="ECO:0000313" key="4">
    <source>
        <dbReference type="Proteomes" id="UP001140206"/>
    </source>
</evidence>
<organism evidence="3 4">
    <name type="scientific">Rhynchospora pubera</name>
    <dbReference type="NCBI Taxonomy" id="906938"/>
    <lineage>
        <taxon>Eukaryota</taxon>
        <taxon>Viridiplantae</taxon>
        <taxon>Streptophyta</taxon>
        <taxon>Embryophyta</taxon>
        <taxon>Tracheophyta</taxon>
        <taxon>Spermatophyta</taxon>
        <taxon>Magnoliopsida</taxon>
        <taxon>Liliopsida</taxon>
        <taxon>Poales</taxon>
        <taxon>Cyperaceae</taxon>
        <taxon>Cyperoideae</taxon>
        <taxon>Rhynchosporeae</taxon>
        <taxon>Rhynchospora</taxon>
    </lineage>
</organism>
<proteinExistence type="predicted"/>
<keyword evidence="4" id="KW-1185">Reference proteome</keyword>
<comment type="caution">
    <text evidence="3">The sequence shown here is derived from an EMBL/GenBank/DDBJ whole genome shotgun (WGS) entry which is preliminary data.</text>
</comment>
<dbReference type="InterPro" id="IPR053327">
    <property type="entry name" value="KIP"/>
</dbReference>
<feature type="coiled-coil region" evidence="1">
    <location>
        <begin position="48"/>
        <end position="89"/>
    </location>
</feature>
<dbReference type="Proteomes" id="UP001140206">
    <property type="component" value="Chromosome 2"/>
</dbReference>
<keyword evidence="3" id="KW-0251">Elongation factor</keyword>
<keyword evidence="3" id="KW-0648">Protein biosynthesis</keyword>
<evidence type="ECO:0000256" key="1">
    <source>
        <dbReference type="SAM" id="Coils"/>
    </source>
</evidence>
<sequence length="171" mass="19647">MLEMNATIREFQQMAAQTASKQHSPGLPLSTGEVTKPENSMPDAEESFKGLQENFKCINAEMQMLEAEYEKQLHEHTEVSKELENLRRKRILVAAIIEESKLLQELAGYPLFTNDVSFFQRGKKKMVFFDKNKQTIELEREYASLGEELEKRSACPSCGFNNMAILENLQH</sequence>
<dbReference type="PANTHER" id="PTHR36001">
    <property type="entry name" value="CTAGE FAMILY PROTEIN-RELATED"/>
    <property type="match status" value="1"/>
</dbReference>
<feature type="region of interest" description="Disordered" evidence="2">
    <location>
        <begin position="14"/>
        <end position="44"/>
    </location>
</feature>
<dbReference type="EMBL" id="JAMFTS010000002">
    <property type="protein sequence ID" value="KAJ4790051.1"/>
    <property type="molecule type" value="Genomic_DNA"/>
</dbReference>